<reference evidence="1 2" key="1">
    <citation type="submission" date="2024-01" db="EMBL/GenBank/DDBJ databases">
        <authorList>
            <person name="Alioto T."/>
            <person name="Alioto T."/>
            <person name="Gomez Garrido J."/>
        </authorList>
    </citation>
    <scope>NUCLEOTIDE SEQUENCE [LARGE SCALE GENOMIC DNA]</scope>
</reference>
<dbReference type="EMBL" id="CAWUFR010001181">
    <property type="protein sequence ID" value="CAK6983054.1"/>
    <property type="molecule type" value="Genomic_DNA"/>
</dbReference>
<organism evidence="1 2">
    <name type="scientific">Scomber scombrus</name>
    <name type="common">Atlantic mackerel</name>
    <name type="synonym">Scomber vernalis</name>
    <dbReference type="NCBI Taxonomy" id="13677"/>
    <lineage>
        <taxon>Eukaryota</taxon>
        <taxon>Metazoa</taxon>
        <taxon>Chordata</taxon>
        <taxon>Craniata</taxon>
        <taxon>Vertebrata</taxon>
        <taxon>Euteleostomi</taxon>
        <taxon>Actinopterygii</taxon>
        <taxon>Neopterygii</taxon>
        <taxon>Teleostei</taxon>
        <taxon>Neoteleostei</taxon>
        <taxon>Acanthomorphata</taxon>
        <taxon>Pelagiaria</taxon>
        <taxon>Scombriformes</taxon>
        <taxon>Scombridae</taxon>
        <taxon>Scomber</taxon>
    </lineage>
</organism>
<keyword evidence="2" id="KW-1185">Reference proteome</keyword>
<sequence>KMTPPAMRGSIPGVDVEPLPGLGRLAANNSAREAVRVRETFTTFYSAEGT</sequence>
<feature type="non-terminal residue" evidence="1">
    <location>
        <position position="1"/>
    </location>
</feature>
<accession>A0AAV1QHX7</accession>
<dbReference type="AlphaFoldDB" id="A0AAV1QHX7"/>
<name>A0AAV1QHX7_SCOSC</name>
<evidence type="ECO:0000313" key="2">
    <source>
        <dbReference type="Proteomes" id="UP001314229"/>
    </source>
</evidence>
<evidence type="ECO:0000313" key="1">
    <source>
        <dbReference type="EMBL" id="CAK6983054.1"/>
    </source>
</evidence>
<gene>
    <name evidence="1" type="ORF">FSCOSCO3_A028221</name>
</gene>
<feature type="non-terminal residue" evidence="1">
    <location>
        <position position="50"/>
    </location>
</feature>
<proteinExistence type="predicted"/>
<protein>
    <submittedName>
        <fullName evidence="1">Uncharacterized protein LOC126407421</fullName>
    </submittedName>
</protein>
<dbReference type="Proteomes" id="UP001314229">
    <property type="component" value="Unassembled WGS sequence"/>
</dbReference>
<comment type="caution">
    <text evidence="1">The sequence shown here is derived from an EMBL/GenBank/DDBJ whole genome shotgun (WGS) entry which is preliminary data.</text>
</comment>